<sequence>MILIFSTISFFQEMRINGAATNNGQHSKRWYETPQLSYLKIGYLFIIGCLFMIMNCKYKNCHKLGKYCNFFYPEYKLWTFCSIIQPFLILLSQIIEGVPNSEEKKGGEAISIILLFIQVAQFYIIYIYLKSCWKPVSQQFFSLYRNKWGIFDSARFTYYATRIFGILFLEIIIFAAFNLLIQNFLTNSKSSTPSNGTENQNQIVGKLNNIKQGQEIGRFIFTVITLIIISPFIEEIIYRKVTLKTTNFNWKTIFTSSIIFSLSHINVTKETIFHLWPYLLGGFTYALTYKYFKNIWVGILTHSLHNLITLIIVLWKIFNPHSVNTIATNTII</sequence>
<accession>U5NCB7</accession>
<dbReference type="Proteomes" id="UP000017119">
    <property type="component" value="Chromosome"/>
</dbReference>
<dbReference type="AlphaFoldDB" id="U5NCB7"/>
<keyword evidence="1" id="KW-0472">Membrane</keyword>
<feature type="transmembrane region" description="Helical" evidence="1">
    <location>
        <begin position="37"/>
        <end position="56"/>
    </location>
</feature>
<dbReference type="InterPro" id="IPR052710">
    <property type="entry name" value="CAAX_protease"/>
</dbReference>
<keyword evidence="1" id="KW-1133">Transmembrane helix</keyword>
<gene>
    <name evidence="3" type="ORF">PRV_02450</name>
</gene>
<keyword evidence="1" id="KW-0812">Transmembrane</keyword>
<feature type="domain" description="CAAX prenyl protease 2/Lysostaphin resistance protein A-like" evidence="2">
    <location>
        <begin position="219"/>
        <end position="308"/>
    </location>
</feature>
<dbReference type="HOGENOM" id="CLU_061125_0_0_14"/>
<dbReference type="PANTHER" id="PTHR36435:SF1">
    <property type="entry name" value="CAAX AMINO TERMINAL PROTEASE FAMILY PROTEIN"/>
    <property type="match status" value="1"/>
</dbReference>
<dbReference type="GO" id="GO:0080120">
    <property type="term" value="P:CAAX-box protein maturation"/>
    <property type="evidence" value="ECO:0007669"/>
    <property type="project" value="UniProtKB-ARBA"/>
</dbReference>
<dbReference type="PATRIC" id="fig|1403316.3.peg.457"/>
<evidence type="ECO:0000313" key="3">
    <source>
        <dbReference type="EMBL" id="AGX89226.1"/>
    </source>
</evidence>
<evidence type="ECO:0000256" key="1">
    <source>
        <dbReference type="SAM" id="Phobius"/>
    </source>
</evidence>
<dbReference type="PANTHER" id="PTHR36435">
    <property type="entry name" value="SLR1288 PROTEIN"/>
    <property type="match status" value="1"/>
</dbReference>
<dbReference type="OrthoDB" id="398378at2"/>
<feature type="transmembrane region" description="Helical" evidence="1">
    <location>
        <begin position="163"/>
        <end position="185"/>
    </location>
</feature>
<dbReference type="GO" id="GO:0004175">
    <property type="term" value="F:endopeptidase activity"/>
    <property type="evidence" value="ECO:0007669"/>
    <property type="project" value="UniProtKB-ARBA"/>
</dbReference>
<feature type="transmembrane region" description="Helical" evidence="1">
    <location>
        <begin position="216"/>
        <end position="236"/>
    </location>
</feature>
<dbReference type="InterPro" id="IPR003675">
    <property type="entry name" value="Rce1/LyrA-like_dom"/>
</dbReference>
<feature type="transmembrane region" description="Helical" evidence="1">
    <location>
        <begin position="295"/>
        <end position="318"/>
    </location>
</feature>
<feature type="transmembrane region" description="Helical" evidence="1">
    <location>
        <begin position="107"/>
        <end position="129"/>
    </location>
</feature>
<proteinExistence type="predicted"/>
<feature type="transmembrane region" description="Helical" evidence="1">
    <location>
        <begin position="77"/>
        <end position="95"/>
    </location>
</feature>
<keyword evidence="4" id="KW-1185">Reference proteome</keyword>
<dbReference type="RefSeq" id="WP_022770290.1">
    <property type="nucleotide sequence ID" value="NC_022575.1"/>
</dbReference>
<protein>
    <recommendedName>
        <fullName evidence="2">CAAX prenyl protease 2/Lysostaphin resistance protein A-like domain-containing protein</fullName>
    </recommendedName>
</protein>
<dbReference type="Pfam" id="PF02517">
    <property type="entry name" value="Rce1-like"/>
    <property type="match status" value="1"/>
</dbReference>
<reference evidence="3 4" key="1">
    <citation type="journal article" date="2013" name="Genome Announc.">
        <title>Genome Sequence of Mycoplasma parvum (Formerly Eperythrozoon parvum), a Diminutive Hemoplasma of the Pig.</title>
        <authorList>
            <person name="do Nascimento N.C."/>
            <person name="Dos Santos A.P."/>
            <person name="Chu Y."/>
            <person name="Guimaraes A.M."/>
            <person name="Pagliaro A."/>
            <person name="Messick J.B."/>
        </authorList>
    </citation>
    <scope>NUCLEOTIDE SEQUENCE [LARGE SCALE GENOMIC DNA]</scope>
    <source>
        <strain evidence="3 4">Indiana</strain>
    </source>
</reference>
<organism evidence="3 4">
    <name type="scientific">Mycoplasma parvum str. Indiana</name>
    <dbReference type="NCBI Taxonomy" id="1403316"/>
    <lineage>
        <taxon>Bacteria</taxon>
        <taxon>Bacillati</taxon>
        <taxon>Mycoplasmatota</taxon>
        <taxon>Mollicutes</taxon>
        <taxon>Mycoplasmataceae</taxon>
        <taxon>Mycoplasma</taxon>
    </lineage>
</organism>
<evidence type="ECO:0000313" key="4">
    <source>
        <dbReference type="Proteomes" id="UP000017119"/>
    </source>
</evidence>
<evidence type="ECO:0000259" key="2">
    <source>
        <dbReference type="Pfam" id="PF02517"/>
    </source>
</evidence>
<dbReference type="EMBL" id="CP006771">
    <property type="protein sequence ID" value="AGX89226.1"/>
    <property type="molecule type" value="Genomic_DNA"/>
</dbReference>
<dbReference type="KEGG" id="mpv:PRV_02450"/>
<name>U5NCB7_9MOLU</name>